<comment type="subcellular location">
    <subcellularLocation>
        <location evidence="1">Membrane</location>
        <topology evidence="1">Multi-pass membrane protein</topology>
    </subcellularLocation>
</comment>
<feature type="domain" description="EamA" evidence="7">
    <location>
        <begin position="22"/>
        <end position="155"/>
    </location>
</feature>
<feature type="transmembrane region" description="Helical" evidence="6">
    <location>
        <begin position="229"/>
        <end position="249"/>
    </location>
</feature>
<proteinExistence type="inferred from homology"/>
<reference evidence="8 9" key="1">
    <citation type="submission" date="2019-03" db="EMBL/GenBank/DDBJ databases">
        <title>Genomic Encyclopedia of Archaeal and Bacterial Type Strains, Phase II (KMG-II): from individual species to whole genera.</title>
        <authorList>
            <person name="Goeker M."/>
        </authorList>
    </citation>
    <scope>NUCLEOTIDE SEQUENCE [LARGE SCALE GENOMIC DNA]</scope>
    <source>
        <strain evidence="8 9">DSM 29467</strain>
    </source>
</reference>
<feature type="transmembrane region" description="Helical" evidence="6">
    <location>
        <begin position="116"/>
        <end position="134"/>
    </location>
</feature>
<evidence type="ECO:0000256" key="2">
    <source>
        <dbReference type="ARBA" id="ARBA00009853"/>
    </source>
</evidence>
<evidence type="ECO:0000256" key="1">
    <source>
        <dbReference type="ARBA" id="ARBA00004141"/>
    </source>
</evidence>
<evidence type="ECO:0000256" key="4">
    <source>
        <dbReference type="ARBA" id="ARBA00022989"/>
    </source>
</evidence>
<keyword evidence="5 6" id="KW-0472">Membrane</keyword>
<dbReference type="PANTHER" id="PTHR22911:SF6">
    <property type="entry name" value="SOLUTE CARRIER FAMILY 35 MEMBER G1"/>
    <property type="match status" value="1"/>
</dbReference>
<feature type="transmembrane region" description="Helical" evidence="6">
    <location>
        <begin position="284"/>
        <end position="301"/>
    </location>
</feature>
<feature type="transmembrane region" description="Helical" evidence="6">
    <location>
        <begin position="50"/>
        <end position="70"/>
    </location>
</feature>
<gene>
    <name evidence="8" type="ORF">BDE40_2192</name>
</gene>
<evidence type="ECO:0000256" key="6">
    <source>
        <dbReference type="SAM" id="Phobius"/>
    </source>
</evidence>
<comment type="similarity">
    <text evidence="2">Belongs to the drug/metabolite transporter (DMT) superfamily. 10 TMS drug/metabolite exporter (DME) (TC 2.A.7.3) family.</text>
</comment>
<dbReference type="PANTHER" id="PTHR22911">
    <property type="entry name" value="ACYL-MALONYL CONDENSING ENZYME-RELATED"/>
    <property type="match status" value="1"/>
</dbReference>
<evidence type="ECO:0000313" key="9">
    <source>
        <dbReference type="Proteomes" id="UP000294563"/>
    </source>
</evidence>
<evidence type="ECO:0000259" key="7">
    <source>
        <dbReference type="Pfam" id="PF00892"/>
    </source>
</evidence>
<evidence type="ECO:0000256" key="5">
    <source>
        <dbReference type="ARBA" id="ARBA00023136"/>
    </source>
</evidence>
<dbReference type="EMBL" id="SOBH01000002">
    <property type="protein sequence ID" value="TDT75461.1"/>
    <property type="molecule type" value="Genomic_DNA"/>
</dbReference>
<keyword evidence="4 6" id="KW-1133">Transmembrane helix</keyword>
<feature type="transmembrane region" description="Helical" evidence="6">
    <location>
        <begin position="141"/>
        <end position="161"/>
    </location>
</feature>
<dbReference type="Proteomes" id="UP000294563">
    <property type="component" value="Unassembled WGS sequence"/>
</dbReference>
<feature type="domain" description="EamA" evidence="7">
    <location>
        <begin position="171"/>
        <end position="297"/>
    </location>
</feature>
<dbReference type="Pfam" id="PF00892">
    <property type="entry name" value="EamA"/>
    <property type="match status" value="2"/>
</dbReference>
<dbReference type="AlphaFoldDB" id="A0A4R7LLZ2"/>
<dbReference type="InterPro" id="IPR000620">
    <property type="entry name" value="EamA_dom"/>
</dbReference>
<organism evidence="8 9">
    <name type="scientific">Litoreibacter halocynthiae</name>
    <dbReference type="NCBI Taxonomy" id="1242689"/>
    <lineage>
        <taxon>Bacteria</taxon>
        <taxon>Pseudomonadati</taxon>
        <taxon>Pseudomonadota</taxon>
        <taxon>Alphaproteobacteria</taxon>
        <taxon>Rhodobacterales</taxon>
        <taxon>Roseobacteraceae</taxon>
        <taxon>Litoreibacter</taxon>
    </lineage>
</organism>
<dbReference type="InterPro" id="IPR037185">
    <property type="entry name" value="EmrE-like"/>
</dbReference>
<evidence type="ECO:0000313" key="8">
    <source>
        <dbReference type="EMBL" id="TDT75461.1"/>
    </source>
</evidence>
<feature type="transmembrane region" description="Helical" evidence="6">
    <location>
        <begin position="199"/>
        <end position="217"/>
    </location>
</feature>
<accession>A0A4R7LLZ2</accession>
<protein>
    <submittedName>
        <fullName evidence="8">S-adenosylmethionine uptake transporter</fullName>
    </submittedName>
</protein>
<evidence type="ECO:0000256" key="3">
    <source>
        <dbReference type="ARBA" id="ARBA00022692"/>
    </source>
</evidence>
<dbReference type="GO" id="GO:0016020">
    <property type="term" value="C:membrane"/>
    <property type="evidence" value="ECO:0007669"/>
    <property type="project" value="UniProtKB-SubCell"/>
</dbReference>
<dbReference type="RefSeq" id="WP_342775011.1">
    <property type="nucleotide sequence ID" value="NZ_SOBH01000002.1"/>
</dbReference>
<sequence length="317" mass="34208">MSCSVPHIGDNCDSMDLSDNTRGALFMMGSMTAFTLNDACMKSLSGELPLFQALLLRSIAVIAFIGFMAWRAGTFRTRISRKDQMLIALRTVVEIAAAYFFISALFHMPIADVTAILQALPLTVTLAGAVFLGEAVGWKRLMAILVGFAGVMLILRPPFLFGEGSGFSIYSIYVLLAVVCVTVRDLCARRISAAVPSMTIALAAAIGVMSLGAVGSITQPWQPVSVTSIMWLAGASFFVIGGYVFSVSAMRSGEIGFVAPFRYTSLVVALILGLFLFGEWPDRLTMLGSGIVVATGLFTLYRERLTAKRQHFGLRPR</sequence>
<feature type="transmembrane region" description="Helical" evidence="6">
    <location>
        <begin position="167"/>
        <end position="187"/>
    </location>
</feature>
<feature type="transmembrane region" description="Helical" evidence="6">
    <location>
        <begin position="261"/>
        <end position="278"/>
    </location>
</feature>
<keyword evidence="3 6" id="KW-0812">Transmembrane</keyword>
<dbReference type="SUPFAM" id="SSF103481">
    <property type="entry name" value="Multidrug resistance efflux transporter EmrE"/>
    <property type="match status" value="2"/>
</dbReference>
<feature type="transmembrane region" description="Helical" evidence="6">
    <location>
        <begin position="91"/>
        <end position="110"/>
    </location>
</feature>
<name>A0A4R7LLZ2_9RHOB</name>
<keyword evidence="9" id="KW-1185">Reference proteome</keyword>
<comment type="caution">
    <text evidence="8">The sequence shown here is derived from an EMBL/GenBank/DDBJ whole genome shotgun (WGS) entry which is preliminary data.</text>
</comment>